<keyword evidence="4" id="KW-1185">Reference proteome</keyword>
<reference evidence="3" key="1">
    <citation type="submission" date="2021-11" db="EMBL/GenBank/DDBJ databases">
        <authorList>
            <consortium name="Genoscope - CEA"/>
            <person name="William W."/>
        </authorList>
    </citation>
    <scope>NUCLEOTIDE SEQUENCE</scope>
</reference>
<feature type="compositionally biased region" description="Basic residues" evidence="1">
    <location>
        <begin position="344"/>
        <end position="355"/>
    </location>
</feature>
<dbReference type="EMBL" id="CAKKNE010000005">
    <property type="protein sequence ID" value="CAH0378299.1"/>
    <property type="molecule type" value="Genomic_DNA"/>
</dbReference>
<feature type="region of interest" description="Disordered" evidence="1">
    <location>
        <begin position="319"/>
        <end position="414"/>
    </location>
</feature>
<gene>
    <name evidence="3" type="ORF">PECAL_5P28120</name>
</gene>
<evidence type="ECO:0008006" key="5">
    <source>
        <dbReference type="Google" id="ProtNLM"/>
    </source>
</evidence>
<name>A0A8J2SZS0_9STRA</name>
<comment type="caution">
    <text evidence="3">The sequence shown here is derived from an EMBL/GenBank/DDBJ whole genome shotgun (WGS) entry which is preliminary data.</text>
</comment>
<sequence length="462" mass="50242">MRHSRGTMARPNTCFLYVFMATIRSGTASSSHAARMALLGATASHALRAAPTRGTTLVGRDWRIPQLRPKRPPPPKNGTLATLRHTLLAPVRAIRYCYERWSPTLTRTVITCSCGYCAWVAYLHDRDMKNMKKSLSNWKGVPTATVKTLKPALQQTTNAALVVGKKTRTDLVPALGQAWTAAEPFVRRAGTAVVGLMADGAAFAIDAMEDFRDAIKRKRAKRKKLLGLPFSHPARKQRRSRYDRAAEISEKITDGAEIAGAVALNTSKVATRWLGKAGKAVGKAAGGVAAMARNHTVADEGGEEVVDDEVVVEDEDAEELAEAPAEEEEVVVAPSAPEPEVAPRRRGLFPWRRRRPREDDAVAAEPEPEPDVVDEDDDRGEPEAEAEADEEEVVEEEESEEEAGEIYSSDSSASLATPFLAQIRVLKEIIQLTTAPPSPAPPPDAPTLAERASSEPAEVYFV</sequence>
<accession>A0A8J2SZS0</accession>
<keyword evidence="2" id="KW-0732">Signal</keyword>
<organism evidence="3 4">
    <name type="scientific">Pelagomonas calceolata</name>
    <dbReference type="NCBI Taxonomy" id="35677"/>
    <lineage>
        <taxon>Eukaryota</taxon>
        <taxon>Sar</taxon>
        <taxon>Stramenopiles</taxon>
        <taxon>Ochrophyta</taxon>
        <taxon>Pelagophyceae</taxon>
        <taxon>Pelagomonadales</taxon>
        <taxon>Pelagomonadaceae</taxon>
        <taxon>Pelagomonas</taxon>
    </lineage>
</organism>
<feature type="chain" id="PRO_5035327429" description="Senescence domain-containing protein" evidence="2">
    <location>
        <begin position="29"/>
        <end position="462"/>
    </location>
</feature>
<feature type="compositionally biased region" description="Acidic residues" evidence="1">
    <location>
        <begin position="319"/>
        <end position="330"/>
    </location>
</feature>
<evidence type="ECO:0000256" key="2">
    <source>
        <dbReference type="SAM" id="SignalP"/>
    </source>
</evidence>
<feature type="compositionally biased region" description="Acidic residues" evidence="1">
    <location>
        <begin position="366"/>
        <end position="404"/>
    </location>
</feature>
<feature type="compositionally biased region" description="Pro residues" evidence="1">
    <location>
        <begin position="436"/>
        <end position="445"/>
    </location>
</feature>
<feature type="region of interest" description="Disordered" evidence="1">
    <location>
        <begin position="434"/>
        <end position="462"/>
    </location>
</feature>
<feature type="signal peptide" evidence="2">
    <location>
        <begin position="1"/>
        <end position="28"/>
    </location>
</feature>
<proteinExistence type="predicted"/>
<evidence type="ECO:0000256" key="1">
    <source>
        <dbReference type="SAM" id="MobiDB-lite"/>
    </source>
</evidence>
<dbReference type="Proteomes" id="UP000789595">
    <property type="component" value="Unassembled WGS sequence"/>
</dbReference>
<protein>
    <recommendedName>
        <fullName evidence="5">Senescence domain-containing protein</fullName>
    </recommendedName>
</protein>
<evidence type="ECO:0000313" key="3">
    <source>
        <dbReference type="EMBL" id="CAH0378299.1"/>
    </source>
</evidence>
<dbReference type="AlphaFoldDB" id="A0A8J2SZS0"/>
<evidence type="ECO:0000313" key="4">
    <source>
        <dbReference type="Proteomes" id="UP000789595"/>
    </source>
</evidence>